<evidence type="ECO:0000256" key="1">
    <source>
        <dbReference type="ARBA" id="ARBA00004429"/>
    </source>
</evidence>
<dbReference type="PANTHER" id="PTHR43357">
    <property type="entry name" value="INNER MEMBRANE ABC TRANSPORTER PERMEASE PROTEIN YDCV"/>
    <property type="match status" value="1"/>
</dbReference>
<evidence type="ECO:0000256" key="3">
    <source>
        <dbReference type="ARBA" id="ARBA00022475"/>
    </source>
</evidence>
<dbReference type="RefSeq" id="WP_246968490.1">
    <property type="nucleotide sequence ID" value="NZ_JAKGAN010000001.1"/>
</dbReference>
<evidence type="ECO:0000256" key="5">
    <source>
        <dbReference type="ARBA" id="ARBA00022692"/>
    </source>
</evidence>
<dbReference type="CDD" id="cd06261">
    <property type="entry name" value="TM_PBP2"/>
    <property type="match status" value="2"/>
</dbReference>
<feature type="transmembrane region" description="Helical" evidence="8">
    <location>
        <begin position="261"/>
        <end position="283"/>
    </location>
</feature>
<dbReference type="Gene3D" id="1.10.3720.10">
    <property type="entry name" value="MetI-like"/>
    <property type="match status" value="2"/>
</dbReference>
<feature type="transmembrane region" description="Helical" evidence="8">
    <location>
        <begin position="483"/>
        <end position="504"/>
    </location>
</feature>
<dbReference type="InterPro" id="IPR035906">
    <property type="entry name" value="MetI-like_sf"/>
</dbReference>
<organism evidence="10 11">
    <name type="scientific">Chromohalobacter sarecensis</name>
    <dbReference type="NCBI Taxonomy" id="245294"/>
    <lineage>
        <taxon>Bacteria</taxon>
        <taxon>Pseudomonadati</taxon>
        <taxon>Pseudomonadota</taxon>
        <taxon>Gammaproteobacteria</taxon>
        <taxon>Oceanospirillales</taxon>
        <taxon>Halomonadaceae</taxon>
        <taxon>Chromohalobacter</taxon>
    </lineage>
</organism>
<dbReference type="EMBL" id="JBHSEU010000010">
    <property type="protein sequence ID" value="MFC4538138.1"/>
    <property type="molecule type" value="Genomic_DNA"/>
</dbReference>
<comment type="caution">
    <text evidence="10">The sequence shown here is derived from an EMBL/GenBank/DDBJ whole genome shotgun (WGS) entry which is preliminary data.</text>
</comment>
<comment type="similarity">
    <text evidence="8">Belongs to the binding-protein-dependent transport system permease family.</text>
</comment>
<keyword evidence="11" id="KW-1185">Reference proteome</keyword>
<feature type="domain" description="ABC transmembrane type-1" evidence="9">
    <location>
        <begin position="298"/>
        <end position="504"/>
    </location>
</feature>
<keyword evidence="3" id="KW-1003">Cell membrane</keyword>
<dbReference type="SUPFAM" id="SSF161098">
    <property type="entry name" value="MetI-like"/>
    <property type="match status" value="2"/>
</dbReference>
<keyword evidence="7 8" id="KW-0472">Membrane</keyword>
<keyword evidence="4" id="KW-0997">Cell inner membrane</keyword>
<dbReference type="InterPro" id="IPR000515">
    <property type="entry name" value="MetI-like"/>
</dbReference>
<feature type="transmembrane region" description="Helical" evidence="8">
    <location>
        <begin position="153"/>
        <end position="175"/>
    </location>
</feature>
<keyword evidence="5 8" id="KW-0812">Transmembrane</keyword>
<evidence type="ECO:0000259" key="9">
    <source>
        <dbReference type="PROSITE" id="PS50928"/>
    </source>
</evidence>
<gene>
    <name evidence="10" type="ORF">ACFO0U_05015</name>
</gene>
<evidence type="ECO:0000313" key="11">
    <source>
        <dbReference type="Proteomes" id="UP001596030"/>
    </source>
</evidence>
<feature type="transmembrane region" description="Helical" evidence="8">
    <location>
        <begin position="207"/>
        <end position="226"/>
    </location>
</feature>
<accession>A0ABV9CZD9</accession>
<evidence type="ECO:0000256" key="2">
    <source>
        <dbReference type="ARBA" id="ARBA00022448"/>
    </source>
</evidence>
<sequence length="523" mass="56523">MWLPTHGIWTHLASTVLGGYLVNTLWLVLGVGIGTTLIGTGTAWLITMCRFPGRRLFEWALLLPLAVPTYVIAYAYTDFLQYAGPLQSELRAFFGWESDDYWFPRIRSLGGAVTVITLVLYPYVYLLTRATFLEQSACVLDVGRTLGRGPWRLFATIAVPLARPAIIGGVSLVLMETLNEFGAVQFFGVDTFTTGIYRTWFGMGEPIAAAQLAACLLVFVLVVVALERFSRGKRRYFHTTGRYRQLPEFSLKGWRAWGASLACLLPIGVGFLLPCAILAELALETGDSVLGTRFFDFAGNSLLLAAFSAIVAVGLAVILSYGVRLHPGRPTRMATRIAAMGYAVPGSVVAVGILIPLTWVDRHLYSLLNGGLGFDVGLLLSGSAFILIYAYVVRFLAVSFNTVEASLGKVTPAMDAAARTLGQTASGTLHHVHAPLMRGSLLAAALLVFVDVMKELPATVILRPFDFDTLAVRAHNLAADERLAEAASSSLAIVMVGVIPVILLSRAIRHSRPGASSGKREAL</sequence>
<feature type="transmembrane region" description="Helical" evidence="8">
    <location>
        <begin position="337"/>
        <end position="360"/>
    </location>
</feature>
<evidence type="ECO:0000313" key="10">
    <source>
        <dbReference type="EMBL" id="MFC4538138.1"/>
    </source>
</evidence>
<dbReference type="Pfam" id="PF00528">
    <property type="entry name" value="BPD_transp_1"/>
    <property type="match status" value="1"/>
</dbReference>
<feature type="transmembrane region" description="Helical" evidence="8">
    <location>
        <begin position="106"/>
        <end position="126"/>
    </location>
</feature>
<dbReference type="PANTHER" id="PTHR43357:SF3">
    <property type="entry name" value="FE(3+)-TRANSPORT SYSTEM PERMEASE PROTEIN FBPB 2"/>
    <property type="match status" value="1"/>
</dbReference>
<dbReference type="Proteomes" id="UP001596030">
    <property type="component" value="Unassembled WGS sequence"/>
</dbReference>
<evidence type="ECO:0000256" key="8">
    <source>
        <dbReference type="RuleBase" id="RU363032"/>
    </source>
</evidence>
<feature type="transmembrane region" description="Helical" evidence="8">
    <location>
        <begin position="56"/>
        <end position="76"/>
    </location>
</feature>
<proteinExistence type="inferred from homology"/>
<feature type="transmembrane region" description="Helical" evidence="8">
    <location>
        <begin position="303"/>
        <end position="325"/>
    </location>
</feature>
<evidence type="ECO:0000256" key="4">
    <source>
        <dbReference type="ARBA" id="ARBA00022519"/>
    </source>
</evidence>
<name>A0ABV9CZD9_9GAMM</name>
<protein>
    <submittedName>
        <fullName evidence="10">ABC transporter permease</fullName>
    </submittedName>
</protein>
<keyword evidence="6 8" id="KW-1133">Transmembrane helix</keyword>
<feature type="transmembrane region" description="Helical" evidence="8">
    <location>
        <begin position="20"/>
        <end position="44"/>
    </location>
</feature>
<feature type="domain" description="ABC transmembrane type-1" evidence="9">
    <location>
        <begin position="21"/>
        <end position="230"/>
    </location>
</feature>
<reference evidence="11" key="1">
    <citation type="journal article" date="2019" name="Int. J. Syst. Evol. Microbiol.">
        <title>The Global Catalogue of Microorganisms (GCM) 10K type strain sequencing project: providing services to taxonomists for standard genome sequencing and annotation.</title>
        <authorList>
            <consortium name="The Broad Institute Genomics Platform"/>
            <consortium name="The Broad Institute Genome Sequencing Center for Infectious Disease"/>
            <person name="Wu L."/>
            <person name="Ma J."/>
        </authorList>
    </citation>
    <scope>NUCLEOTIDE SEQUENCE [LARGE SCALE GENOMIC DNA]</scope>
    <source>
        <strain evidence="11">CGMCC 1.12121</strain>
    </source>
</reference>
<evidence type="ECO:0000256" key="7">
    <source>
        <dbReference type="ARBA" id="ARBA00023136"/>
    </source>
</evidence>
<feature type="transmembrane region" description="Helical" evidence="8">
    <location>
        <begin position="372"/>
        <end position="392"/>
    </location>
</feature>
<evidence type="ECO:0000256" key="6">
    <source>
        <dbReference type="ARBA" id="ARBA00022989"/>
    </source>
</evidence>
<feature type="transmembrane region" description="Helical" evidence="8">
    <location>
        <begin position="441"/>
        <end position="463"/>
    </location>
</feature>
<comment type="subcellular location">
    <subcellularLocation>
        <location evidence="1">Cell inner membrane</location>
        <topology evidence="1">Multi-pass membrane protein</topology>
    </subcellularLocation>
    <subcellularLocation>
        <location evidence="8">Cell membrane</location>
        <topology evidence="8">Multi-pass membrane protein</topology>
    </subcellularLocation>
</comment>
<dbReference type="PROSITE" id="PS50928">
    <property type="entry name" value="ABC_TM1"/>
    <property type="match status" value="2"/>
</dbReference>
<keyword evidence="2 8" id="KW-0813">Transport</keyword>